<dbReference type="Proteomes" id="UP001500016">
    <property type="component" value="Unassembled WGS sequence"/>
</dbReference>
<name>A0ABN2VSD4_9ACTN</name>
<feature type="region of interest" description="Disordered" evidence="1">
    <location>
        <begin position="1"/>
        <end position="24"/>
    </location>
</feature>
<protein>
    <submittedName>
        <fullName evidence="2">Uncharacterized protein</fullName>
    </submittedName>
</protein>
<proteinExistence type="predicted"/>
<comment type="caution">
    <text evidence="2">The sequence shown here is derived from an EMBL/GenBank/DDBJ whole genome shotgun (WGS) entry which is preliminary data.</text>
</comment>
<evidence type="ECO:0000256" key="1">
    <source>
        <dbReference type="SAM" id="MobiDB-lite"/>
    </source>
</evidence>
<dbReference type="EMBL" id="BAAAPE010000006">
    <property type="protein sequence ID" value="GAA2070535.1"/>
    <property type="molecule type" value="Genomic_DNA"/>
</dbReference>
<keyword evidence="3" id="KW-1185">Reference proteome</keyword>
<feature type="compositionally biased region" description="Basic and acidic residues" evidence="1">
    <location>
        <begin position="1"/>
        <end position="17"/>
    </location>
</feature>
<sequence>MDERKVGAEPPHPHDTSAHAPTAPTPGLLCSVVTTTWIDVTPAGSVAFLLIAHPPPRRSGESAAALREDMRSLGTALGLVSSRCPLPDIGPRLTLHGGKAAIRVDGCDFLLGTTIGATWSDFVAQGGPVVVSLGLAPLPVGADRDAVEAYIGECLATGELMLGAIMSTAPGRRRASDLLDGG</sequence>
<reference evidence="2 3" key="1">
    <citation type="journal article" date="2019" name="Int. J. Syst. Evol. Microbiol.">
        <title>The Global Catalogue of Microorganisms (GCM) 10K type strain sequencing project: providing services to taxonomists for standard genome sequencing and annotation.</title>
        <authorList>
            <consortium name="The Broad Institute Genomics Platform"/>
            <consortium name="The Broad Institute Genome Sequencing Center for Infectious Disease"/>
            <person name="Wu L."/>
            <person name="Ma J."/>
        </authorList>
    </citation>
    <scope>NUCLEOTIDE SEQUENCE [LARGE SCALE GENOMIC DNA]</scope>
    <source>
        <strain evidence="2 3">JCM 15478</strain>
    </source>
</reference>
<accession>A0ABN2VSD4</accession>
<gene>
    <name evidence="2" type="ORF">GCM10009801_21350</name>
</gene>
<evidence type="ECO:0000313" key="3">
    <source>
        <dbReference type="Proteomes" id="UP001500016"/>
    </source>
</evidence>
<organism evidence="2 3">
    <name type="scientific">Streptomyces albiaxialis</name>
    <dbReference type="NCBI Taxonomy" id="329523"/>
    <lineage>
        <taxon>Bacteria</taxon>
        <taxon>Bacillati</taxon>
        <taxon>Actinomycetota</taxon>
        <taxon>Actinomycetes</taxon>
        <taxon>Kitasatosporales</taxon>
        <taxon>Streptomycetaceae</taxon>
        <taxon>Streptomyces</taxon>
    </lineage>
</organism>
<evidence type="ECO:0000313" key="2">
    <source>
        <dbReference type="EMBL" id="GAA2070535.1"/>
    </source>
</evidence>